<organism evidence="1 2">
    <name type="scientific">Dawidia soli</name>
    <dbReference type="NCBI Taxonomy" id="2782352"/>
    <lineage>
        <taxon>Bacteria</taxon>
        <taxon>Pseudomonadati</taxon>
        <taxon>Bacteroidota</taxon>
        <taxon>Cytophagia</taxon>
        <taxon>Cytophagales</taxon>
        <taxon>Chryseotaleaceae</taxon>
        <taxon>Dawidia</taxon>
    </lineage>
</organism>
<dbReference type="SUPFAM" id="SSF49899">
    <property type="entry name" value="Concanavalin A-like lectins/glucanases"/>
    <property type="match status" value="1"/>
</dbReference>
<evidence type="ECO:0000313" key="2">
    <source>
        <dbReference type="Proteomes" id="UP001319180"/>
    </source>
</evidence>
<sequence>MLRLVFLLFLTAGCYCFGYAQSDFKSSGRCIEFDGVDDYIDLGNILDNLALPLTVEAWVYVDGTPAYVLPVFSSQDNLPLYNGVDFGVTATRITGGYGDGRGENSGQYRRAKSQTIASIADKWTHVAIVVNGPLDMQLFVNGVDVGGHYDGSTNLPMSSNSPGDVAKVGQWTPNGNAYFFKGKMDEVRVWNRGRTADEIRTTMCQKLKGNEPGLVGNWSFNETSGTAIHDQSPVKHAAGIMHGSTRSYSGAPIGDISTYQYAGTWSGSSLQLIQGDDALKTSNLEGNPQGVHIYYVNEHPSRSNGLDLTAAARGYFGVFVAADAGYRYTATYSYEGAAPCALSRRPDNSVGNWTSLASGGPLTATARLELIRTGVSGSDPSLGPDQFTCSGAAITLRPTAPDPAATFRWSTGQTSPSIVVSTAGKYWVAVTDACGTSRDTIQVSVASKPQASLGPDRTSCDESVLLRPMADATGVNFLWRNGSTSPQLEARVTGSYWVAVSNACGADRDTVDLVFPPAPEADLGVDRTLCDVSTLLTPLANPIDFTFLWQDGSMAPSFVATTSGTYWVRVSSVCRSVTDTVRLSLVNAAPVVSLGEDQIACKVAAMLTPVADPTGLTFEWQDGSTTPQLEAKVYGTYWVQVSNACGSTRDSVTITQKIYPILSPPNVITPNGDEKNETFNLPVDPHAGAVSLAIFNRWGQRVYVTDDYKNTWTGSGLSEGVYFYRATGECVPETKGAIHILR</sequence>
<name>A0AAP2GJ31_9BACT</name>
<accession>A0AAP2GJ31</accession>
<dbReference type="EMBL" id="JAHESC010000033">
    <property type="protein sequence ID" value="MBT1688971.1"/>
    <property type="molecule type" value="Genomic_DNA"/>
</dbReference>
<dbReference type="Gene3D" id="2.60.120.200">
    <property type="match status" value="1"/>
</dbReference>
<dbReference type="AlphaFoldDB" id="A0AAP2GJ31"/>
<dbReference type="Proteomes" id="UP001319180">
    <property type="component" value="Unassembled WGS sequence"/>
</dbReference>
<proteinExistence type="predicted"/>
<comment type="caution">
    <text evidence="1">The sequence shown here is derived from an EMBL/GenBank/DDBJ whole genome shotgun (WGS) entry which is preliminary data.</text>
</comment>
<keyword evidence="2" id="KW-1185">Reference proteome</keyword>
<dbReference type="GO" id="GO:0004553">
    <property type="term" value="F:hydrolase activity, hydrolyzing O-glycosyl compounds"/>
    <property type="evidence" value="ECO:0007669"/>
    <property type="project" value="UniProtKB-ARBA"/>
</dbReference>
<gene>
    <name evidence="1" type="ORF">KK078_20570</name>
</gene>
<protein>
    <submittedName>
        <fullName evidence="1">Gliding motility-associated C-terminal domain-containing protein</fullName>
    </submittedName>
</protein>
<reference evidence="1 2" key="1">
    <citation type="submission" date="2021-05" db="EMBL/GenBank/DDBJ databases">
        <title>A Polyphasic approach of four new species of the genus Ohtaekwangia: Ohtaekwangia histidinii sp. nov., Ohtaekwangia cretensis sp. nov., Ohtaekwangia indiensis sp. nov., Ohtaekwangia reichenbachii sp. nov. from diverse environment.</title>
        <authorList>
            <person name="Octaviana S."/>
        </authorList>
    </citation>
    <scope>NUCLEOTIDE SEQUENCE [LARGE SCALE GENOMIC DNA]</scope>
    <source>
        <strain evidence="1 2">PWU37</strain>
    </source>
</reference>
<dbReference type="Pfam" id="PF13385">
    <property type="entry name" value="Laminin_G_3"/>
    <property type="match status" value="1"/>
</dbReference>
<dbReference type="RefSeq" id="WP_254092197.1">
    <property type="nucleotide sequence ID" value="NZ_JAHESC010000033.1"/>
</dbReference>
<dbReference type="Pfam" id="PF13585">
    <property type="entry name" value="CHU_C"/>
    <property type="match status" value="1"/>
</dbReference>
<evidence type="ECO:0000313" key="1">
    <source>
        <dbReference type="EMBL" id="MBT1688971.1"/>
    </source>
</evidence>
<dbReference type="GO" id="GO:0005975">
    <property type="term" value="P:carbohydrate metabolic process"/>
    <property type="evidence" value="ECO:0007669"/>
    <property type="project" value="UniProtKB-ARBA"/>
</dbReference>
<dbReference type="InterPro" id="IPR013320">
    <property type="entry name" value="ConA-like_dom_sf"/>
</dbReference>